<comment type="catalytic activity">
    <reaction evidence="12">
        <text>L-threonyl-[protein] + ATP = O-phospho-L-threonyl-[protein] + ADP + H(+)</text>
        <dbReference type="Rhea" id="RHEA:46608"/>
        <dbReference type="Rhea" id="RHEA-COMP:11060"/>
        <dbReference type="Rhea" id="RHEA-COMP:11605"/>
        <dbReference type="ChEBI" id="CHEBI:15378"/>
        <dbReference type="ChEBI" id="CHEBI:30013"/>
        <dbReference type="ChEBI" id="CHEBI:30616"/>
        <dbReference type="ChEBI" id="CHEBI:61977"/>
        <dbReference type="ChEBI" id="CHEBI:456216"/>
        <dbReference type="EC" id="2.7.11.1"/>
    </reaction>
</comment>
<feature type="compositionally biased region" description="Low complexity" evidence="15">
    <location>
        <begin position="599"/>
        <end position="624"/>
    </location>
</feature>
<dbReference type="GO" id="GO:0004674">
    <property type="term" value="F:protein serine/threonine kinase activity"/>
    <property type="evidence" value="ECO:0007669"/>
    <property type="project" value="UniProtKB-KW"/>
</dbReference>
<dbReference type="GO" id="GO:0005524">
    <property type="term" value="F:ATP binding"/>
    <property type="evidence" value="ECO:0007669"/>
    <property type="project" value="UniProtKB-UniRule"/>
</dbReference>
<evidence type="ECO:0000256" key="2">
    <source>
        <dbReference type="ARBA" id="ARBA00006234"/>
    </source>
</evidence>
<organism evidence="19 20">
    <name type="scientific">Neocallimastix californiae</name>
    <dbReference type="NCBI Taxonomy" id="1754190"/>
    <lineage>
        <taxon>Eukaryota</taxon>
        <taxon>Fungi</taxon>
        <taxon>Fungi incertae sedis</taxon>
        <taxon>Chytridiomycota</taxon>
        <taxon>Chytridiomycota incertae sedis</taxon>
        <taxon>Neocallimastigomycetes</taxon>
        <taxon>Neocallimastigales</taxon>
        <taxon>Neocallimastigaceae</taxon>
        <taxon>Neocallimastix</taxon>
    </lineage>
</organism>
<evidence type="ECO:0000313" key="19">
    <source>
        <dbReference type="EMBL" id="ORY11008.1"/>
    </source>
</evidence>
<dbReference type="InterPro" id="IPR000719">
    <property type="entry name" value="Prot_kinase_dom"/>
</dbReference>
<dbReference type="InterPro" id="IPR001772">
    <property type="entry name" value="KA1_dom"/>
</dbReference>
<keyword evidence="5" id="KW-0597">Phosphoprotein</keyword>
<dbReference type="GO" id="GO:0106310">
    <property type="term" value="F:protein serine kinase activity"/>
    <property type="evidence" value="ECO:0007669"/>
    <property type="project" value="RHEA"/>
</dbReference>
<dbReference type="InterPro" id="IPR011009">
    <property type="entry name" value="Kinase-like_dom_sf"/>
</dbReference>
<comment type="catalytic activity">
    <reaction evidence="13">
        <text>L-seryl-[protein] + ATP = O-phospho-L-seryl-[protein] + ADP + H(+)</text>
        <dbReference type="Rhea" id="RHEA:17989"/>
        <dbReference type="Rhea" id="RHEA-COMP:9863"/>
        <dbReference type="Rhea" id="RHEA-COMP:11604"/>
        <dbReference type="ChEBI" id="CHEBI:15378"/>
        <dbReference type="ChEBI" id="CHEBI:29999"/>
        <dbReference type="ChEBI" id="CHEBI:30616"/>
        <dbReference type="ChEBI" id="CHEBI:83421"/>
        <dbReference type="ChEBI" id="CHEBI:456216"/>
        <dbReference type="EC" id="2.7.11.1"/>
    </reaction>
</comment>
<dbReference type="Pfam" id="PF00069">
    <property type="entry name" value="Pkinase"/>
    <property type="match status" value="1"/>
</dbReference>
<reference evidence="19 20" key="1">
    <citation type="submission" date="2016-08" db="EMBL/GenBank/DDBJ databases">
        <title>A Parts List for Fungal Cellulosomes Revealed by Comparative Genomics.</title>
        <authorList>
            <consortium name="DOE Joint Genome Institute"/>
            <person name="Haitjema C.H."/>
            <person name="Gilmore S.P."/>
            <person name="Henske J.K."/>
            <person name="Solomon K.V."/>
            <person name="De Groot R."/>
            <person name="Kuo A."/>
            <person name="Mondo S.J."/>
            <person name="Salamov A.A."/>
            <person name="Labutti K."/>
            <person name="Zhao Z."/>
            <person name="Chiniquy J."/>
            <person name="Barry K."/>
            <person name="Brewer H.M."/>
            <person name="Purvine S.O."/>
            <person name="Wright A.T."/>
            <person name="Boxma B."/>
            <person name="Van Alen T."/>
            <person name="Hackstein J.H."/>
            <person name="Baker S.E."/>
            <person name="Grigoriev I.V."/>
            <person name="O'Malley M.A."/>
        </authorList>
    </citation>
    <scope>NUCLEOTIDE SEQUENCE [LARGE SCALE GENOMIC DNA]</scope>
    <source>
        <strain evidence="19 20">G1</strain>
    </source>
</reference>
<dbReference type="InterPro" id="IPR057380">
    <property type="entry name" value="UBA_SIK1/2/3"/>
</dbReference>
<feature type="region of interest" description="Disordered" evidence="15">
    <location>
        <begin position="403"/>
        <end position="472"/>
    </location>
</feature>
<evidence type="ECO:0000256" key="1">
    <source>
        <dbReference type="ARBA" id="ARBA00001946"/>
    </source>
</evidence>
<feature type="binding site" evidence="14">
    <location>
        <position position="52"/>
    </location>
    <ligand>
        <name>ATP</name>
        <dbReference type="ChEBI" id="CHEBI:30616"/>
    </ligand>
</feature>
<dbReference type="PROSITE" id="PS50011">
    <property type="entry name" value="PROTEIN_KINASE_DOM"/>
    <property type="match status" value="1"/>
</dbReference>
<dbReference type="PROSITE" id="PS50030">
    <property type="entry name" value="UBA"/>
    <property type="match status" value="1"/>
</dbReference>
<sequence length="724" mass="79305">MSEIRSLSDRRTVRTSVKRIGNYELGKNIGEGNFAKVKLATHVLTKEQVAVKVIDKGKLDKTTAKKLFREVRIMKLLNHPNIVKLYEVIDTPTELYLFMEYASSGEIFDYLVAHGRMKEKEARRIYRQIVSAIDYCHNLHVIHRDLKAENLLLDSNMNVKIADFGFSNQFSPGQRLNTWCGSPPYAAPELFQGKEYSGPEVDIWSLGVVLYVLVCGGLPFDGSTLAKLRARVLAGKFKVPFYMSTECEALIKRMLTVDPAKRATLEDVKKDKWFNMDCDGTTDLNNQFQPLVLSPEEQLKVFDEMEKIGIDRETVKKCLNENAYDNISATYFLIADRHLRKLASNNNEKSVTEEIIDKEVNKSNFTTNNALPAIPQEHASNFETPHVTKPAMVAPIAGTTNTIPEDKLAPLPDTLPSLPNPNANNSSSSSAAVPKPVSTTPSPAPALAAPTRRKRAATISSAATGPPVDVSNLRKMIGQNSVEQKALPTVSSTATAVAGAGSNASTMTSDSHKTMVGSSTESNTPAEALPSSGIAPAPISTSNATTTPAAAPVQTPTSATSSGKPSIFSRRRRERAQTIDTTTAMMQAQQAIQEINESNNNAESAESPGDEGSAFSSNSSLSGKKPGKVRTEPRSLRFTFSMNTTSSKDAKSLLQEIVRVVTELGLQYEINSFVVTVKKDDIVFEIEICKLPRLSLNGLKFKRMSGNSWAYKNLCTELINKMKL</sequence>
<dbReference type="EC" id="2.7.11.1" evidence="3"/>
<dbReference type="GO" id="GO:0035556">
    <property type="term" value="P:intracellular signal transduction"/>
    <property type="evidence" value="ECO:0007669"/>
    <property type="project" value="TreeGrafter"/>
</dbReference>
<dbReference type="Gene3D" id="3.30.310.80">
    <property type="entry name" value="Kinase associated domain 1, KA1"/>
    <property type="match status" value="1"/>
</dbReference>
<protein>
    <recommendedName>
        <fullName evidence="3">non-specific serine/threonine protein kinase</fullName>
        <ecNumber evidence="3">2.7.11.1</ecNumber>
    </recommendedName>
</protein>
<comment type="caution">
    <text evidence="19">The sequence shown here is derived from an EMBL/GenBank/DDBJ whole genome shotgun (WGS) entry which is preliminary data.</text>
</comment>
<feature type="compositionally biased region" description="Low complexity" evidence="15">
    <location>
        <begin position="535"/>
        <end position="562"/>
    </location>
</feature>
<dbReference type="GO" id="GO:0046872">
    <property type="term" value="F:metal ion binding"/>
    <property type="evidence" value="ECO:0007669"/>
    <property type="project" value="UniProtKB-KW"/>
</dbReference>
<keyword evidence="11" id="KW-0460">Magnesium</keyword>
<evidence type="ECO:0000256" key="14">
    <source>
        <dbReference type="PROSITE-ProRule" id="PRU10141"/>
    </source>
</evidence>
<dbReference type="STRING" id="1754190.A0A1Y1ZL94"/>
<dbReference type="GO" id="GO:0005737">
    <property type="term" value="C:cytoplasm"/>
    <property type="evidence" value="ECO:0007669"/>
    <property type="project" value="TreeGrafter"/>
</dbReference>
<keyword evidence="8 14" id="KW-0547">Nucleotide-binding</keyword>
<feature type="domain" description="KA1" evidence="18">
    <location>
        <begin position="675"/>
        <end position="724"/>
    </location>
</feature>
<gene>
    <name evidence="19" type="ORF">LY90DRAFT_392479</name>
</gene>
<accession>A0A1Y1ZL94</accession>
<dbReference type="PROSITE" id="PS00107">
    <property type="entry name" value="PROTEIN_KINASE_ATP"/>
    <property type="match status" value="1"/>
</dbReference>
<dbReference type="SMART" id="SM00220">
    <property type="entry name" value="S_TKc"/>
    <property type="match status" value="1"/>
</dbReference>
<evidence type="ECO:0000256" key="13">
    <source>
        <dbReference type="ARBA" id="ARBA00048679"/>
    </source>
</evidence>
<dbReference type="CDD" id="cd12121">
    <property type="entry name" value="MARK_C_like"/>
    <property type="match status" value="1"/>
</dbReference>
<evidence type="ECO:0000256" key="7">
    <source>
        <dbReference type="ARBA" id="ARBA00022723"/>
    </source>
</evidence>
<evidence type="ECO:0000259" key="16">
    <source>
        <dbReference type="PROSITE" id="PS50011"/>
    </source>
</evidence>
<evidence type="ECO:0000256" key="9">
    <source>
        <dbReference type="ARBA" id="ARBA00022777"/>
    </source>
</evidence>
<dbReference type="PANTHER" id="PTHR24346">
    <property type="entry name" value="MAP/MICROTUBULE AFFINITY-REGULATING KINASE"/>
    <property type="match status" value="1"/>
</dbReference>
<keyword evidence="7" id="KW-0479">Metal-binding</keyword>
<dbReference type="Pfam" id="PF02149">
    <property type="entry name" value="KA1"/>
    <property type="match status" value="1"/>
</dbReference>
<dbReference type="SUPFAM" id="SSF56112">
    <property type="entry name" value="Protein kinase-like (PK-like)"/>
    <property type="match status" value="1"/>
</dbReference>
<dbReference type="InterPro" id="IPR015940">
    <property type="entry name" value="UBA"/>
</dbReference>
<evidence type="ECO:0000256" key="8">
    <source>
        <dbReference type="ARBA" id="ARBA00022741"/>
    </source>
</evidence>
<comment type="cofactor">
    <cofactor evidence="1">
        <name>Mg(2+)</name>
        <dbReference type="ChEBI" id="CHEBI:18420"/>
    </cofactor>
</comment>
<dbReference type="EMBL" id="MCOG01000386">
    <property type="protein sequence ID" value="ORY11008.1"/>
    <property type="molecule type" value="Genomic_DNA"/>
</dbReference>
<evidence type="ECO:0000256" key="15">
    <source>
        <dbReference type="SAM" id="MobiDB-lite"/>
    </source>
</evidence>
<dbReference type="AlphaFoldDB" id="A0A1Y1ZL94"/>
<dbReference type="SUPFAM" id="SSF103243">
    <property type="entry name" value="KA1-like"/>
    <property type="match status" value="1"/>
</dbReference>
<keyword evidence="9 19" id="KW-0418">Kinase</keyword>
<keyword evidence="4" id="KW-0723">Serine/threonine-protein kinase</keyword>
<evidence type="ECO:0000256" key="5">
    <source>
        <dbReference type="ARBA" id="ARBA00022553"/>
    </source>
</evidence>
<dbReference type="FunFam" id="1.10.510.10:FF:000156">
    <property type="entry name" value="Serine/threonine-protein kinase SIK3 homolog"/>
    <property type="match status" value="1"/>
</dbReference>
<dbReference type="OrthoDB" id="193931at2759"/>
<keyword evidence="20" id="KW-1185">Reference proteome</keyword>
<dbReference type="InterPro" id="IPR028375">
    <property type="entry name" value="KA1/Ssp2_C"/>
</dbReference>
<dbReference type="PROSITE" id="PS50032">
    <property type="entry name" value="KA1"/>
    <property type="match status" value="1"/>
</dbReference>
<dbReference type="Proteomes" id="UP000193920">
    <property type="component" value="Unassembled WGS sequence"/>
</dbReference>
<evidence type="ECO:0000256" key="6">
    <source>
        <dbReference type="ARBA" id="ARBA00022679"/>
    </source>
</evidence>
<feature type="domain" description="Protein kinase" evidence="16">
    <location>
        <begin position="23"/>
        <end position="274"/>
    </location>
</feature>
<dbReference type="Gene3D" id="1.10.510.10">
    <property type="entry name" value="Transferase(Phosphotransferase) domain 1"/>
    <property type="match status" value="1"/>
</dbReference>
<evidence type="ECO:0000259" key="17">
    <source>
        <dbReference type="PROSITE" id="PS50030"/>
    </source>
</evidence>
<dbReference type="Pfam" id="PF23312">
    <property type="entry name" value="UBA_SIK3"/>
    <property type="match status" value="1"/>
</dbReference>
<dbReference type="PROSITE" id="PS00108">
    <property type="entry name" value="PROTEIN_KINASE_ST"/>
    <property type="match status" value="1"/>
</dbReference>
<evidence type="ECO:0000259" key="18">
    <source>
        <dbReference type="PROSITE" id="PS50032"/>
    </source>
</evidence>
<feature type="compositionally biased region" description="Low complexity" evidence="15">
    <location>
        <begin position="415"/>
        <end position="450"/>
    </location>
</feature>
<feature type="region of interest" description="Disordered" evidence="15">
    <location>
        <begin position="499"/>
        <end position="574"/>
    </location>
</feature>
<evidence type="ECO:0000256" key="11">
    <source>
        <dbReference type="ARBA" id="ARBA00022842"/>
    </source>
</evidence>
<feature type="region of interest" description="Disordered" evidence="15">
    <location>
        <begin position="599"/>
        <end position="632"/>
    </location>
</feature>
<keyword evidence="10 14" id="KW-0067">ATP-binding</keyword>
<feature type="compositionally biased region" description="Polar residues" evidence="15">
    <location>
        <begin position="516"/>
        <end position="525"/>
    </location>
</feature>
<evidence type="ECO:0000256" key="12">
    <source>
        <dbReference type="ARBA" id="ARBA00047899"/>
    </source>
</evidence>
<dbReference type="InterPro" id="IPR017441">
    <property type="entry name" value="Protein_kinase_ATP_BS"/>
</dbReference>
<evidence type="ECO:0000313" key="20">
    <source>
        <dbReference type="Proteomes" id="UP000193920"/>
    </source>
</evidence>
<evidence type="ECO:0000256" key="3">
    <source>
        <dbReference type="ARBA" id="ARBA00012513"/>
    </source>
</evidence>
<keyword evidence="6" id="KW-0808">Transferase</keyword>
<dbReference type="InterPro" id="IPR008271">
    <property type="entry name" value="Ser/Thr_kinase_AS"/>
</dbReference>
<feature type="domain" description="UBA" evidence="17">
    <location>
        <begin position="294"/>
        <end position="336"/>
    </location>
</feature>
<comment type="similarity">
    <text evidence="2">Belongs to the protein kinase superfamily. CAMK Ser/Thr protein kinase family. SNF1 subfamily.</text>
</comment>
<evidence type="ECO:0000256" key="10">
    <source>
        <dbReference type="ARBA" id="ARBA00022840"/>
    </source>
</evidence>
<dbReference type="PANTHER" id="PTHR24346:SF106">
    <property type="entry name" value="PROTEIN KINASE DOMAIN-CONTAINING PROTEIN"/>
    <property type="match status" value="1"/>
</dbReference>
<dbReference type="FunFam" id="3.30.310.80:FF:000011">
    <property type="entry name" value="Non-specific serine/threonine protein kinase"/>
    <property type="match status" value="1"/>
</dbReference>
<proteinExistence type="inferred from homology"/>
<evidence type="ECO:0000256" key="4">
    <source>
        <dbReference type="ARBA" id="ARBA00022527"/>
    </source>
</evidence>
<name>A0A1Y1ZL94_9FUNG</name>
<dbReference type="FunFam" id="3.30.200.20:FF:000003">
    <property type="entry name" value="Non-specific serine/threonine protein kinase"/>
    <property type="match status" value="1"/>
</dbReference>